<organism evidence="1">
    <name type="scientific">Podoviridae sp. ct5O42</name>
    <dbReference type="NCBI Taxonomy" id="2826084"/>
    <lineage>
        <taxon>Viruses</taxon>
        <taxon>Duplodnaviria</taxon>
        <taxon>Heunggongvirae</taxon>
        <taxon>Uroviricota</taxon>
        <taxon>Caudoviricetes</taxon>
    </lineage>
</organism>
<proteinExistence type="predicted"/>
<reference evidence="1" key="1">
    <citation type="journal article" date="2021" name="Proc. Natl. Acad. Sci. U.S.A.">
        <title>A Catalog of Tens of Thousands of Viruses from Human Metagenomes Reveals Hidden Associations with Chronic Diseases.</title>
        <authorList>
            <person name="Tisza M.J."/>
            <person name="Buck C.B."/>
        </authorList>
    </citation>
    <scope>NUCLEOTIDE SEQUENCE</scope>
    <source>
        <strain evidence="1">Ct5O42</strain>
    </source>
</reference>
<name>A0A8D9PDK5_9CAUD</name>
<evidence type="ECO:0000313" key="1">
    <source>
        <dbReference type="EMBL" id="DAD55353.1"/>
    </source>
</evidence>
<sequence>MDAVKFVKEYLRMCTKVDECEDCPVYKTDFCTVPAKERSQESAEEIVELVEEWSAAHPCKTRQSVFLEQYPQADIDNTGLLILCPKRISADIRVTADCLRQGCSDCRREFWMQEVE</sequence>
<dbReference type="EMBL" id="BK014723">
    <property type="protein sequence ID" value="DAD55353.1"/>
    <property type="molecule type" value="Genomic_DNA"/>
</dbReference>
<protein>
    <submittedName>
        <fullName evidence="1">Uncharacterized protein</fullName>
    </submittedName>
</protein>
<accession>A0A8D9PDK5</accession>